<sequence>MPARYFPNRSYFSSRPRRALRRQKCLRAQIFRPAAISGWVFDPRLFLVAALSHVAQAEMPARAIFSDCRNACVLKFFDAQPFLAACARFFDLRLLLVAALSHVAQAEMPAFFDPRPFLAASASLLDLRLFLVAFCLPFSDPQVSFAAPHHAILVPRSPHPSLAASEFVRLARIPARLFFRLAAIFRRRLLVLQVFRLRRWKCLRVAKTFGPALRADVTLPLTRFPSNSSRRRSPAPAPDSITSNQQPNSALPALACCKTRGTRRERPRSWSLRPRIRTRATTSGDASRASPSMTPPTSVVVRRPRPLPLQNEGHAPSVSPLLVFAPLRPDTSNDQRRRLKSITLDVAPHLHHRSPSPPSPAAKRAPATTMPKTMPKGIVASLPRCSSRAPESDFLHLARNSHHGPGPLTTFPPPSRLSPPRPPQPTPTRVVTAVSRARLSLSGNSLRHVHALRSPLDQIRALLLLGASTYCNEGPGVVYAQTRPNEFKFGHTSDIYRRLREYSACQRNGHRLRTRAYSPTPNRMLTERVAHLILNALQAKAPRSRYRGCTVRHREFYKLDIVGWLSNALGVLKLATDLTGGQFQLFKLSK</sequence>
<comment type="caution">
    <text evidence="3">The sequence shown here is derived from an EMBL/GenBank/DDBJ whole genome shotgun (WGS) entry which is preliminary data.</text>
</comment>
<proteinExistence type="predicted"/>
<dbReference type="Pfam" id="PF10544">
    <property type="entry name" value="T5orf172"/>
    <property type="match status" value="1"/>
</dbReference>
<feature type="region of interest" description="Disordered" evidence="1">
    <location>
        <begin position="397"/>
        <end position="428"/>
    </location>
</feature>
<feature type="compositionally biased region" description="Polar residues" evidence="1">
    <location>
        <begin position="240"/>
        <end position="249"/>
    </location>
</feature>
<feature type="compositionally biased region" description="Pro residues" evidence="1">
    <location>
        <begin position="410"/>
        <end position="426"/>
    </location>
</feature>
<dbReference type="InterPro" id="IPR018306">
    <property type="entry name" value="Phage_T5_Orf172_DNA-bd"/>
</dbReference>
<organism evidence="3 4">
    <name type="scientific">Mycena rosella</name>
    <name type="common">Pink bonnet</name>
    <name type="synonym">Agaricus rosellus</name>
    <dbReference type="NCBI Taxonomy" id="1033263"/>
    <lineage>
        <taxon>Eukaryota</taxon>
        <taxon>Fungi</taxon>
        <taxon>Dikarya</taxon>
        <taxon>Basidiomycota</taxon>
        <taxon>Agaricomycotina</taxon>
        <taxon>Agaricomycetes</taxon>
        <taxon>Agaricomycetidae</taxon>
        <taxon>Agaricales</taxon>
        <taxon>Marasmiineae</taxon>
        <taxon>Mycenaceae</taxon>
        <taxon>Mycena</taxon>
    </lineage>
</organism>
<feature type="domain" description="Bacteriophage T5 Orf172 DNA-binding" evidence="2">
    <location>
        <begin position="477"/>
        <end position="560"/>
    </location>
</feature>
<dbReference type="EMBL" id="JARKIE010000169">
    <property type="protein sequence ID" value="KAJ7672010.1"/>
    <property type="molecule type" value="Genomic_DNA"/>
</dbReference>
<reference evidence="3" key="1">
    <citation type="submission" date="2023-03" db="EMBL/GenBank/DDBJ databases">
        <title>Massive genome expansion in bonnet fungi (Mycena s.s.) driven by repeated elements and novel gene families across ecological guilds.</title>
        <authorList>
            <consortium name="Lawrence Berkeley National Laboratory"/>
            <person name="Harder C.B."/>
            <person name="Miyauchi S."/>
            <person name="Viragh M."/>
            <person name="Kuo A."/>
            <person name="Thoen E."/>
            <person name="Andreopoulos B."/>
            <person name="Lu D."/>
            <person name="Skrede I."/>
            <person name="Drula E."/>
            <person name="Henrissat B."/>
            <person name="Morin E."/>
            <person name="Kohler A."/>
            <person name="Barry K."/>
            <person name="LaButti K."/>
            <person name="Morin E."/>
            <person name="Salamov A."/>
            <person name="Lipzen A."/>
            <person name="Mereny Z."/>
            <person name="Hegedus B."/>
            <person name="Baldrian P."/>
            <person name="Stursova M."/>
            <person name="Weitz H."/>
            <person name="Taylor A."/>
            <person name="Grigoriev I.V."/>
            <person name="Nagy L.G."/>
            <person name="Martin F."/>
            <person name="Kauserud H."/>
        </authorList>
    </citation>
    <scope>NUCLEOTIDE SEQUENCE</scope>
    <source>
        <strain evidence="3">CBHHK067</strain>
    </source>
</reference>
<evidence type="ECO:0000313" key="3">
    <source>
        <dbReference type="EMBL" id="KAJ7672010.1"/>
    </source>
</evidence>
<evidence type="ECO:0000256" key="1">
    <source>
        <dbReference type="SAM" id="MobiDB-lite"/>
    </source>
</evidence>
<dbReference type="Proteomes" id="UP001221757">
    <property type="component" value="Unassembled WGS sequence"/>
</dbReference>
<name>A0AAD7GAS8_MYCRO</name>
<feature type="region of interest" description="Disordered" evidence="1">
    <location>
        <begin position="349"/>
        <end position="375"/>
    </location>
</feature>
<evidence type="ECO:0000313" key="4">
    <source>
        <dbReference type="Proteomes" id="UP001221757"/>
    </source>
</evidence>
<accession>A0AAD7GAS8</accession>
<dbReference type="AlphaFoldDB" id="A0AAD7GAS8"/>
<protein>
    <recommendedName>
        <fullName evidence="2">Bacteriophage T5 Orf172 DNA-binding domain-containing protein</fullName>
    </recommendedName>
</protein>
<feature type="region of interest" description="Disordered" evidence="1">
    <location>
        <begin position="224"/>
        <end position="316"/>
    </location>
</feature>
<keyword evidence="4" id="KW-1185">Reference proteome</keyword>
<feature type="compositionally biased region" description="Polar residues" evidence="1">
    <location>
        <begin position="279"/>
        <end position="297"/>
    </location>
</feature>
<gene>
    <name evidence="3" type="ORF">B0H17DRAFT_1208805</name>
</gene>
<evidence type="ECO:0000259" key="2">
    <source>
        <dbReference type="Pfam" id="PF10544"/>
    </source>
</evidence>